<accession>A0A7H1NNC0</accession>
<dbReference type="InterPro" id="IPR000086">
    <property type="entry name" value="NUDIX_hydrolase_dom"/>
</dbReference>
<evidence type="ECO:0000256" key="2">
    <source>
        <dbReference type="ARBA" id="ARBA00001946"/>
    </source>
</evidence>
<dbReference type="PANTHER" id="PTHR11839:SF22">
    <property type="entry name" value="NUDIX HYDROLASE 26, CHLOROPLASTIC"/>
    <property type="match status" value="1"/>
</dbReference>
<protein>
    <recommendedName>
        <fullName evidence="4">RNA pyrophosphohydrolase</fullName>
        <ecNumber evidence="4">3.6.1.-</ecNumber>
    </recommendedName>
    <alternativeName>
        <fullName evidence="4">(Di)nucleoside polyphosphate hydrolase</fullName>
    </alternativeName>
</protein>
<comment type="function">
    <text evidence="4">Accelerates the degradation of transcripts by removing pyrophosphate from the 5'-end of triphosphorylated RNA, leading to a more labile monophosphorylated state that can stimulate subsequent ribonuclease cleavage.</text>
</comment>
<dbReference type="PANTHER" id="PTHR11839">
    <property type="entry name" value="UDP/ADP-SUGAR PYROPHOSPHATASE"/>
    <property type="match status" value="1"/>
</dbReference>
<proteinExistence type="inferred from homology"/>
<comment type="similarity">
    <text evidence="4">Belongs to the Nudix hydrolase family. RppH subfamily.</text>
</comment>
<dbReference type="SUPFAM" id="SSF55811">
    <property type="entry name" value="Nudix"/>
    <property type="match status" value="1"/>
</dbReference>
<dbReference type="KEGG" id="ebla:JGUZn3_00130"/>
<dbReference type="InterPro" id="IPR015797">
    <property type="entry name" value="NUDIX_hydrolase-like_dom_sf"/>
</dbReference>
<sequence>MPNPSELPYRPNVGGMIFNKEGHVFIARRNDMPGVGGPLTEGIWQCPQGGIDEGEDPRAAVLREVKEETGLSQLTILGEYPDWLTYDLPPHLIGKALGGKFKGQKQKWFALGFSGRNHEVNLTVTGQHPEFDTWQWLPLSELPNKNLGFKREIYLTLITAFSPYARSFSILH</sequence>
<dbReference type="NCBIfam" id="NF001936">
    <property type="entry name" value="PRK00714.1-3"/>
    <property type="match status" value="1"/>
</dbReference>
<dbReference type="GO" id="GO:0034432">
    <property type="term" value="F:bis(5'-adenosyl)-pentaphosphatase activity"/>
    <property type="evidence" value="ECO:0007669"/>
    <property type="project" value="TreeGrafter"/>
</dbReference>
<dbReference type="EMBL" id="CP060244">
    <property type="protein sequence ID" value="QNT77280.1"/>
    <property type="molecule type" value="Genomic_DNA"/>
</dbReference>
<organism evidence="6 7">
    <name type="scientific">Entomobacter blattae</name>
    <dbReference type="NCBI Taxonomy" id="2762277"/>
    <lineage>
        <taxon>Bacteria</taxon>
        <taxon>Pseudomonadati</taxon>
        <taxon>Pseudomonadota</taxon>
        <taxon>Alphaproteobacteria</taxon>
        <taxon>Acetobacterales</taxon>
        <taxon>Acetobacteraceae</taxon>
        <taxon>Entomobacter</taxon>
    </lineage>
</organism>
<feature type="short sequence motif" description="Nudix box" evidence="4">
    <location>
        <begin position="49"/>
        <end position="70"/>
    </location>
</feature>
<dbReference type="RefSeq" id="WP_203413780.1">
    <property type="nucleotide sequence ID" value="NZ_CP060244.1"/>
</dbReference>
<name>A0A7H1NNC0_9PROT</name>
<keyword evidence="3 4" id="KW-0378">Hydrolase</keyword>
<dbReference type="GO" id="GO:0008893">
    <property type="term" value="F:guanosine-3',5'-bis(diphosphate) 3'-diphosphatase activity"/>
    <property type="evidence" value="ECO:0007669"/>
    <property type="project" value="TreeGrafter"/>
</dbReference>
<comment type="cofactor">
    <cofactor evidence="2">
        <name>Mg(2+)</name>
        <dbReference type="ChEBI" id="CHEBI:18420"/>
    </cofactor>
</comment>
<dbReference type="InterPro" id="IPR020476">
    <property type="entry name" value="Nudix_hydrolase"/>
</dbReference>
<dbReference type="PROSITE" id="PS51462">
    <property type="entry name" value="NUDIX"/>
    <property type="match status" value="1"/>
</dbReference>
<dbReference type="CDD" id="cd03671">
    <property type="entry name" value="NUDIX_Ap4A_hydrolase_plant_like"/>
    <property type="match status" value="1"/>
</dbReference>
<dbReference type="EC" id="3.6.1.-" evidence="4"/>
<dbReference type="GO" id="GO:0006753">
    <property type="term" value="P:nucleoside phosphate metabolic process"/>
    <property type="evidence" value="ECO:0007669"/>
    <property type="project" value="TreeGrafter"/>
</dbReference>
<comment type="cofactor">
    <cofactor evidence="4">
        <name>a divalent metal cation</name>
        <dbReference type="ChEBI" id="CHEBI:60240"/>
    </cofactor>
</comment>
<evidence type="ECO:0000256" key="1">
    <source>
        <dbReference type="ARBA" id="ARBA00001936"/>
    </source>
</evidence>
<gene>
    <name evidence="4 6" type="primary">rppH</name>
    <name evidence="4" type="synonym">nudH</name>
    <name evidence="6" type="ORF">JGUZn3_00130</name>
</gene>
<evidence type="ECO:0000259" key="5">
    <source>
        <dbReference type="PROSITE" id="PS51462"/>
    </source>
</evidence>
<dbReference type="Proteomes" id="UP000516349">
    <property type="component" value="Chromosome"/>
</dbReference>
<comment type="cofactor">
    <cofactor evidence="1">
        <name>Mn(2+)</name>
        <dbReference type="ChEBI" id="CHEBI:29035"/>
    </cofactor>
</comment>
<feature type="domain" description="Nudix hydrolase" evidence="5">
    <location>
        <begin position="8"/>
        <end position="159"/>
    </location>
</feature>
<evidence type="ECO:0000313" key="7">
    <source>
        <dbReference type="Proteomes" id="UP000516349"/>
    </source>
</evidence>
<dbReference type="PROSITE" id="PS00893">
    <property type="entry name" value="NUDIX_BOX"/>
    <property type="match status" value="1"/>
</dbReference>
<dbReference type="GO" id="GO:0019693">
    <property type="term" value="P:ribose phosphate metabolic process"/>
    <property type="evidence" value="ECO:0007669"/>
    <property type="project" value="TreeGrafter"/>
</dbReference>
<reference evidence="6 7" key="1">
    <citation type="submission" date="2020-08" db="EMBL/GenBank/DDBJ databases">
        <title>Complete genome sequence of Entomobacter blattae G55GP.</title>
        <authorList>
            <person name="Poehlein A."/>
            <person name="Guzman J."/>
            <person name="Daniel R."/>
            <person name="Vilcinskas A."/>
        </authorList>
    </citation>
    <scope>NUCLEOTIDE SEQUENCE [LARGE SCALE GENOMIC DNA]</scope>
    <source>
        <strain evidence="6 7">G55GP</strain>
    </source>
</reference>
<dbReference type="HAMAP" id="MF_00298">
    <property type="entry name" value="Nudix_RppH"/>
    <property type="match status" value="1"/>
</dbReference>
<keyword evidence="7" id="KW-1185">Reference proteome</keyword>
<evidence type="ECO:0000256" key="3">
    <source>
        <dbReference type="ARBA" id="ARBA00022801"/>
    </source>
</evidence>
<evidence type="ECO:0000256" key="4">
    <source>
        <dbReference type="HAMAP-Rule" id="MF_00298"/>
    </source>
</evidence>
<dbReference type="InterPro" id="IPR022927">
    <property type="entry name" value="RppH"/>
</dbReference>
<dbReference type="Pfam" id="PF00293">
    <property type="entry name" value="NUDIX"/>
    <property type="match status" value="1"/>
</dbReference>
<dbReference type="Gene3D" id="3.90.79.10">
    <property type="entry name" value="Nucleoside Triphosphate Pyrophosphohydrolase"/>
    <property type="match status" value="1"/>
</dbReference>
<dbReference type="NCBIfam" id="NF001938">
    <property type="entry name" value="PRK00714.1-5"/>
    <property type="match status" value="1"/>
</dbReference>
<dbReference type="PRINTS" id="PR00502">
    <property type="entry name" value="NUDIXFAMILY"/>
</dbReference>
<dbReference type="InterPro" id="IPR020084">
    <property type="entry name" value="NUDIX_hydrolase_CS"/>
</dbReference>
<dbReference type="AlphaFoldDB" id="A0A7H1NNC0"/>
<evidence type="ECO:0000313" key="6">
    <source>
        <dbReference type="EMBL" id="QNT77280.1"/>
    </source>
</evidence>